<evidence type="ECO:0000313" key="5">
    <source>
        <dbReference type="Proteomes" id="UP001176517"/>
    </source>
</evidence>
<protein>
    <recommendedName>
        <fullName evidence="6">Tubulin-specific chaperone E</fullName>
    </recommendedName>
</protein>
<evidence type="ECO:0000256" key="3">
    <source>
        <dbReference type="SAM" id="MobiDB-lite"/>
    </source>
</evidence>
<organism evidence="4 5">
    <name type="scientific">Tilletia horrida</name>
    <dbReference type="NCBI Taxonomy" id="155126"/>
    <lineage>
        <taxon>Eukaryota</taxon>
        <taxon>Fungi</taxon>
        <taxon>Dikarya</taxon>
        <taxon>Basidiomycota</taxon>
        <taxon>Ustilaginomycotina</taxon>
        <taxon>Exobasidiomycetes</taxon>
        <taxon>Tilletiales</taxon>
        <taxon>Tilletiaceae</taxon>
        <taxon>Tilletia</taxon>
    </lineage>
</organism>
<dbReference type="InterPro" id="IPR032675">
    <property type="entry name" value="LRR_dom_sf"/>
</dbReference>
<keyword evidence="2" id="KW-0677">Repeat</keyword>
<keyword evidence="5" id="KW-1185">Reference proteome</keyword>
<feature type="region of interest" description="Disordered" evidence="3">
    <location>
        <begin position="87"/>
        <end position="118"/>
    </location>
</feature>
<evidence type="ECO:0000256" key="2">
    <source>
        <dbReference type="ARBA" id="ARBA00022737"/>
    </source>
</evidence>
<gene>
    <name evidence="4" type="ORF">OC846_004846</name>
</gene>
<evidence type="ECO:0008006" key="6">
    <source>
        <dbReference type="Google" id="ProtNLM"/>
    </source>
</evidence>
<dbReference type="AlphaFoldDB" id="A0AAN6JQ29"/>
<dbReference type="InterPro" id="IPR050216">
    <property type="entry name" value="LRR_domain-containing"/>
</dbReference>
<dbReference type="SUPFAM" id="SSF52058">
    <property type="entry name" value="L domain-like"/>
    <property type="match status" value="1"/>
</dbReference>
<keyword evidence="1" id="KW-0433">Leucine-rich repeat</keyword>
<comment type="caution">
    <text evidence="4">The sequence shown here is derived from an EMBL/GenBank/DDBJ whole genome shotgun (WGS) entry which is preliminary data.</text>
</comment>
<evidence type="ECO:0000256" key="1">
    <source>
        <dbReference type="ARBA" id="ARBA00022614"/>
    </source>
</evidence>
<dbReference type="EMBL" id="JAPDMZ010000160">
    <property type="protein sequence ID" value="KAK0547484.1"/>
    <property type="molecule type" value="Genomic_DNA"/>
</dbReference>
<dbReference type="Proteomes" id="UP001176517">
    <property type="component" value="Unassembled WGS sequence"/>
</dbReference>
<accession>A0AAN6JQ29</accession>
<evidence type="ECO:0000313" key="4">
    <source>
        <dbReference type="EMBL" id="KAK0547484.1"/>
    </source>
</evidence>
<dbReference type="PANTHER" id="PTHR48051:SF1">
    <property type="entry name" value="RAS SUPPRESSOR PROTEIN 1"/>
    <property type="match status" value="1"/>
</dbReference>
<sequence>QQGNAGSFIRPSGKLELNFGVSFLQALRSRYALVPTFNVADTQPLAKHSRRNLAEIEIEVPNVDALFQKELVLERLRIVAVGSRAEAPHAEDRAESKDEVDEKEVSHAYASDGSEQAGSIKTAIPNAKELDMSRSLLPDWQEVGKITREIPHLDTLLLHFNRLARLDTPPQQDGFLEIRHLGLDGNLISWAEVIVLSECLPNLERVELRRNNLKRFFPDGKNAFAIDSGDGGRRGQMQKLKSLHLQENVLHDWLDLVAALSDLTSLEQLVLSSNHFSTIPRPNDEDDRRFSGPIEIAIDHNPLNSWSDIDALAAWCCPAVSKASKADDYLVNSSLKSLHVHGKAETGPFSQDPRDVRAISIARIPSLQSINGSAIRASDRRDAEIWYLGYVAEQRLGEEERQTIHPRFEALSKVHNFTKEDSAKRAEVEETDTLKSKLIELKVYVTHSAPPRLAEAESKGTIKLLGTSALRSSMTKLAKACGVKSRDVKDVWASLSPGEEDGDDEVDRITTCLDSPSKELSWYGLSNGDYVFVIL</sequence>
<proteinExistence type="predicted"/>
<dbReference type="GO" id="GO:0005737">
    <property type="term" value="C:cytoplasm"/>
    <property type="evidence" value="ECO:0007669"/>
    <property type="project" value="TreeGrafter"/>
</dbReference>
<feature type="compositionally biased region" description="Basic and acidic residues" evidence="3">
    <location>
        <begin position="87"/>
        <end position="97"/>
    </location>
</feature>
<feature type="non-terminal residue" evidence="4">
    <location>
        <position position="1"/>
    </location>
</feature>
<dbReference type="PANTHER" id="PTHR48051">
    <property type="match status" value="1"/>
</dbReference>
<reference evidence="4" key="1">
    <citation type="journal article" date="2023" name="PhytoFront">
        <title>Draft Genome Resources of Seven Strains of Tilletia horrida, Causal Agent of Kernel Smut of Rice.</title>
        <authorList>
            <person name="Khanal S."/>
            <person name="Antony Babu S."/>
            <person name="Zhou X.G."/>
        </authorList>
    </citation>
    <scope>NUCLEOTIDE SEQUENCE</scope>
    <source>
        <strain evidence="4">TX6</strain>
    </source>
</reference>
<name>A0AAN6JQ29_9BASI</name>
<dbReference type="Gene3D" id="3.80.10.10">
    <property type="entry name" value="Ribonuclease Inhibitor"/>
    <property type="match status" value="2"/>
</dbReference>